<evidence type="ECO:0000313" key="2">
    <source>
        <dbReference type="Proteomes" id="UP001597116"/>
    </source>
</evidence>
<comment type="caution">
    <text evidence="1">The sequence shown here is derived from an EMBL/GenBank/DDBJ whole genome shotgun (WGS) entry which is preliminary data.</text>
</comment>
<evidence type="ECO:0000313" key="1">
    <source>
        <dbReference type="EMBL" id="MFD1139480.1"/>
    </source>
</evidence>
<protein>
    <submittedName>
        <fullName evidence="1">Uncharacterized protein</fullName>
    </submittedName>
</protein>
<organism evidence="1 2">
    <name type="scientific">Larkinella insperata</name>
    <dbReference type="NCBI Taxonomy" id="332158"/>
    <lineage>
        <taxon>Bacteria</taxon>
        <taxon>Pseudomonadati</taxon>
        <taxon>Bacteroidota</taxon>
        <taxon>Cytophagia</taxon>
        <taxon>Cytophagales</taxon>
        <taxon>Spirosomataceae</taxon>
        <taxon>Larkinella</taxon>
    </lineage>
</organism>
<dbReference type="RefSeq" id="WP_265990169.1">
    <property type="nucleotide sequence ID" value="NZ_CP110973.1"/>
</dbReference>
<name>A0ABW3Q8A6_9BACT</name>
<accession>A0ABW3Q8A6</accession>
<dbReference type="Proteomes" id="UP001597116">
    <property type="component" value="Unassembled WGS sequence"/>
</dbReference>
<proteinExistence type="predicted"/>
<gene>
    <name evidence="1" type="ORF">ACFQ4C_00070</name>
</gene>
<keyword evidence="2" id="KW-1185">Reference proteome</keyword>
<dbReference type="EMBL" id="JBHTLP010000001">
    <property type="protein sequence ID" value="MFD1139480.1"/>
    <property type="molecule type" value="Genomic_DNA"/>
</dbReference>
<reference evidence="2" key="1">
    <citation type="journal article" date="2019" name="Int. J. Syst. Evol. Microbiol.">
        <title>The Global Catalogue of Microorganisms (GCM) 10K type strain sequencing project: providing services to taxonomists for standard genome sequencing and annotation.</title>
        <authorList>
            <consortium name="The Broad Institute Genomics Platform"/>
            <consortium name="The Broad Institute Genome Sequencing Center for Infectious Disease"/>
            <person name="Wu L."/>
            <person name="Ma J."/>
        </authorList>
    </citation>
    <scope>NUCLEOTIDE SEQUENCE [LARGE SCALE GENOMIC DNA]</scope>
    <source>
        <strain evidence="2">CCUG 55608</strain>
    </source>
</reference>
<sequence>MALYIIVYDVTIKDVALNTTPNGRIQYFQSYEEAVKFAEENQLRDYDVFKKESPKILKKKS</sequence>